<dbReference type="AlphaFoldDB" id="A0A1I7SGF0"/>
<dbReference type="WBParaSite" id="BXY_1211500.1">
    <property type="protein sequence ID" value="BXY_1211500.1"/>
    <property type="gene ID" value="BXY_1211500"/>
</dbReference>
<sequence>MGCSAWCKTGPKKARRGHWWFGGQSGRQVRHVQGDAGTVQRRFGGILVVIQLLLYALKKLWNVDGEAL</sequence>
<accession>A0A1I7SGF0</accession>
<evidence type="ECO:0000313" key="1">
    <source>
        <dbReference type="Proteomes" id="UP000095284"/>
    </source>
</evidence>
<reference evidence="2" key="1">
    <citation type="submission" date="2016-11" db="UniProtKB">
        <authorList>
            <consortium name="WormBaseParasite"/>
        </authorList>
    </citation>
    <scope>IDENTIFICATION</scope>
</reference>
<organism evidence="1 2">
    <name type="scientific">Bursaphelenchus xylophilus</name>
    <name type="common">Pinewood nematode worm</name>
    <name type="synonym">Aphelenchoides xylophilus</name>
    <dbReference type="NCBI Taxonomy" id="6326"/>
    <lineage>
        <taxon>Eukaryota</taxon>
        <taxon>Metazoa</taxon>
        <taxon>Ecdysozoa</taxon>
        <taxon>Nematoda</taxon>
        <taxon>Chromadorea</taxon>
        <taxon>Rhabditida</taxon>
        <taxon>Tylenchina</taxon>
        <taxon>Tylenchomorpha</taxon>
        <taxon>Aphelenchoidea</taxon>
        <taxon>Aphelenchoididae</taxon>
        <taxon>Bursaphelenchus</taxon>
    </lineage>
</organism>
<proteinExistence type="predicted"/>
<dbReference type="Proteomes" id="UP000095284">
    <property type="component" value="Unplaced"/>
</dbReference>
<protein>
    <submittedName>
        <fullName evidence="2">Uncharacterized protein</fullName>
    </submittedName>
</protein>
<evidence type="ECO:0000313" key="2">
    <source>
        <dbReference type="WBParaSite" id="BXY_1211500.1"/>
    </source>
</evidence>
<name>A0A1I7SGF0_BURXY</name>